<name>A0AAV0T8R2_9STRA</name>
<accession>A0AAV0T8R2</accession>
<evidence type="ECO:0008006" key="3">
    <source>
        <dbReference type="Google" id="ProtNLM"/>
    </source>
</evidence>
<organism evidence="1 2">
    <name type="scientific">Peronospora farinosa</name>
    <dbReference type="NCBI Taxonomy" id="134698"/>
    <lineage>
        <taxon>Eukaryota</taxon>
        <taxon>Sar</taxon>
        <taxon>Stramenopiles</taxon>
        <taxon>Oomycota</taxon>
        <taxon>Peronosporomycetes</taxon>
        <taxon>Peronosporales</taxon>
        <taxon>Peronosporaceae</taxon>
        <taxon>Peronospora</taxon>
    </lineage>
</organism>
<dbReference type="EMBL" id="CANTFK010000350">
    <property type="protein sequence ID" value="CAI5714904.1"/>
    <property type="molecule type" value="Genomic_DNA"/>
</dbReference>
<comment type="caution">
    <text evidence="1">The sequence shown here is derived from an EMBL/GenBank/DDBJ whole genome shotgun (WGS) entry which is preliminary data.</text>
</comment>
<evidence type="ECO:0000313" key="1">
    <source>
        <dbReference type="EMBL" id="CAI5714904.1"/>
    </source>
</evidence>
<protein>
    <recommendedName>
        <fullName evidence="3">RxLR effector candidate protein</fullName>
    </recommendedName>
</protein>
<reference evidence="1" key="1">
    <citation type="submission" date="2022-12" db="EMBL/GenBank/DDBJ databases">
        <authorList>
            <person name="Webb A."/>
        </authorList>
    </citation>
    <scope>NUCLEOTIDE SEQUENCE</scope>
    <source>
        <strain evidence="1">Pf2</strain>
    </source>
</reference>
<evidence type="ECO:0000313" key="2">
    <source>
        <dbReference type="Proteomes" id="UP001159659"/>
    </source>
</evidence>
<dbReference type="Proteomes" id="UP001159659">
    <property type="component" value="Unassembled WGS sequence"/>
</dbReference>
<proteinExistence type="predicted"/>
<dbReference type="AlphaFoldDB" id="A0AAV0T8R2"/>
<sequence>MRLYSSLLRASIVLFDHINASSARPDSTMVTSITPDHYNVPPKKFLRDGAKTNKEERDLLPTVETLTKFVSSPASHLKENRLYKNLMKKRESVENAFTSLKLDKEKLRTEHFKALMTYLKERKVNANLVFKLFKLDQPGDKELRTLHFDAWVKYVAEKVPNSLSKSLRKKVWNLYGDEGRAKMLKAFVIADGAEGVVRDLETELIGFWKAENTPMKEALNHLWLDKTTVPLVRERLLNTWLEYGNTKKSVTKEMVEAIDSCDDEMRVAILEDLSKINGSDEVVKFAYASLMRSLRSEEKSIYFVDGHFYEVASYYEHTPYAQARWRLYRLTFACEGGWEVGRLLKQSYHQLPLA</sequence>
<gene>
    <name evidence="1" type="ORF">PFR002_LOCUS3000</name>
</gene>